<keyword evidence="8" id="KW-0915">Sodium</keyword>
<keyword evidence="15" id="KW-1185">Reference proteome</keyword>
<dbReference type="RefSeq" id="WP_202806821.1">
    <property type="nucleotide sequence ID" value="NZ_AONB01000004.1"/>
</dbReference>
<evidence type="ECO:0000256" key="3">
    <source>
        <dbReference type="ARBA" id="ARBA00022448"/>
    </source>
</evidence>
<evidence type="ECO:0000256" key="1">
    <source>
        <dbReference type="ARBA" id="ARBA00004651"/>
    </source>
</evidence>
<dbReference type="Proteomes" id="UP000019464">
    <property type="component" value="Unassembled WGS sequence"/>
</dbReference>
<feature type="transmembrane region" description="Helical" evidence="13">
    <location>
        <begin position="302"/>
        <end position="322"/>
    </location>
</feature>
<accession>W9VMV9</accession>
<comment type="similarity">
    <text evidence="2">Belongs to the sodium:solute symporter (SSF) (TC 2.A.21) family.</text>
</comment>
<keyword evidence="4" id="KW-1003">Cell membrane</keyword>
<evidence type="ECO:0000256" key="12">
    <source>
        <dbReference type="ARBA" id="ARBA00033708"/>
    </source>
</evidence>
<dbReference type="PANTHER" id="PTHR48086:SF3">
    <property type="entry name" value="SODIUM_PROLINE SYMPORTER"/>
    <property type="match status" value="1"/>
</dbReference>
<evidence type="ECO:0000313" key="15">
    <source>
        <dbReference type="Proteomes" id="UP000019464"/>
    </source>
</evidence>
<feature type="transmembrane region" description="Helical" evidence="13">
    <location>
        <begin position="186"/>
        <end position="206"/>
    </location>
</feature>
<evidence type="ECO:0000256" key="13">
    <source>
        <dbReference type="SAM" id="Phobius"/>
    </source>
</evidence>
<comment type="caution">
    <text evidence="14">The sequence shown here is derived from an EMBL/GenBank/DDBJ whole genome shotgun (WGS) entry which is preliminary data.</text>
</comment>
<dbReference type="GO" id="GO:0005886">
    <property type="term" value="C:plasma membrane"/>
    <property type="evidence" value="ECO:0007669"/>
    <property type="project" value="UniProtKB-SubCell"/>
</dbReference>
<feature type="transmembrane region" description="Helical" evidence="13">
    <location>
        <begin position="396"/>
        <end position="414"/>
    </location>
</feature>
<protein>
    <submittedName>
        <fullName evidence="14">Na+/panthothenate symporter</fullName>
    </submittedName>
</protein>
<evidence type="ECO:0000256" key="6">
    <source>
        <dbReference type="ARBA" id="ARBA00022847"/>
    </source>
</evidence>
<dbReference type="PANTHER" id="PTHR48086">
    <property type="entry name" value="SODIUM/PROLINE SYMPORTER-RELATED"/>
    <property type="match status" value="1"/>
</dbReference>
<reference evidence="14 15" key="2">
    <citation type="journal article" date="2015" name="Syst. Appl. Microbiol.">
        <title>Nitrincola nitratireducens sp. nov. isolated from a haloalkaline crater lake.</title>
        <authorList>
            <person name="Singh A."/>
            <person name="Vaidya B."/>
            <person name="Tanuku N.R."/>
            <person name="Pinnaka A.K."/>
        </authorList>
    </citation>
    <scope>NUCLEOTIDE SEQUENCE [LARGE SCALE GENOMIC DNA]</scope>
    <source>
        <strain evidence="14 15">AK23</strain>
    </source>
</reference>
<dbReference type="InterPro" id="IPR050277">
    <property type="entry name" value="Sodium:Solute_Symporter"/>
</dbReference>
<evidence type="ECO:0000256" key="7">
    <source>
        <dbReference type="ARBA" id="ARBA00022989"/>
    </source>
</evidence>
<feature type="transmembrane region" description="Helical" evidence="13">
    <location>
        <begin position="259"/>
        <end position="282"/>
    </location>
</feature>
<evidence type="ECO:0000256" key="4">
    <source>
        <dbReference type="ARBA" id="ARBA00022475"/>
    </source>
</evidence>
<reference evidence="15" key="1">
    <citation type="submission" date="2012-11" db="EMBL/GenBank/DDBJ databases">
        <authorList>
            <person name="Singh A."/>
            <person name="Pinnaka A.K."/>
            <person name="Vaidya B."/>
        </authorList>
    </citation>
    <scope>NUCLEOTIDE SEQUENCE [LARGE SCALE GENOMIC DNA]</scope>
    <source>
        <strain evidence="15">AK23</strain>
    </source>
</reference>
<evidence type="ECO:0000256" key="2">
    <source>
        <dbReference type="ARBA" id="ARBA00006434"/>
    </source>
</evidence>
<organism evidence="14 15">
    <name type="scientific">Nitrincola nitratireducens</name>
    <dbReference type="NCBI Taxonomy" id="1229521"/>
    <lineage>
        <taxon>Bacteria</taxon>
        <taxon>Pseudomonadati</taxon>
        <taxon>Pseudomonadota</taxon>
        <taxon>Gammaproteobacteria</taxon>
        <taxon>Oceanospirillales</taxon>
        <taxon>Oceanospirillaceae</taxon>
        <taxon>Nitrincola</taxon>
    </lineage>
</organism>
<comment type="catalytic activity">
    <reaction evidence="12">
        <text>L-proline(in) + Na(+)(in) = L-proline(out) + Na(+)(out)</text>
        <dbReference type="Rhea" id="RHEA:28967"/>
        <dbReference type="ChEBI" id="CHEBI:29101"/>
        <dbReference type="ChEBI" id="CHEBI:60039"/>
    </reaction>
</comment>
<sequence length="468" mass="51112">MLVSSMQIYVMVAALLVVTAFTLMTAPAVKTAEGFFSGKEQGSVPSLWTLTLSQVTTWIFARSLLNAAILGYLFGIAGTLAYGVYYGSFLTGWLIIDRLRFHHGETSIQDFFARQFGRLGSYCYNLLVSLRLLSEVFANLLVVGIVFGAVGSGAWQVSILLVAGLTLVYSMRGGLSASLKTDVQQMLILLVILAGLMVLLLTHQAFEWPAILNSSPELTNPGWILLIVALLQVISYPLHDPVMMDRGLLADRQTTRKSFIHAFWISILFILLFGLLGVFAGLHRMGEEELMSTLQRLFGTPVMLLVGMALIISAASTMDSTLSSASRLAVVEMKIGQATPATGRWAMLLFMLGGLFLVYVGTNDLFAAVAVSGTASLFLTPVIIFNIWLKRDVARWSFAVNFIFAVLGSVLYFLETSGHTNLLGDITGLSHSYSKLLVITFFILIVGLFSFALGLEPKRKGSVNERRA</sequence>
<feature type="transmembrane region" description="Helical" evidence="13">
    <location>
        <begin position="434"/>
        <end position="455"/>
    </location>
</feature>
<dbReference type="GO" id="GO:0015293">
    <property type="term" value="F:symporter activity"/>
    <property type="evidence" value="ECO:0007669"/>
    <property type="project" value="UniProtKB-KW"/>
</dbReference>
<gene>
    <name evidence="14" type="ORF">D791_01203</name>
</gene>
<dbReference type="GO" id="GO:0006814">
    <property type="term" value="P:sodium ion transport"/>
    <property type="evidence" value="ECO:0007669"/>
    <property type="project" value="UniProtKB-KW"/>
</dbReference>
<feature type="transmembrane region" description="Helical" evidence="13">
    <location>
        <begin position="366"/>
        <end position="389"/>
    </location>
</feature>
<feature type="transmembrane region" description="Helical" evidence="13">
    <location>
        <begin position="136"/>
        <end position="165"/>
    </location>
</feature>
<keyword evidence="5 13" id="KW-0812">Transmembrane</keyword>
<keyword evidence="10 13" id="KW-0472">Membrane</keyword>
<keyword evidence="3" id="KW-0813">Transport</keyword>
<feature type="transmembrane region" description="Helical" evidence="13">
    <location>
        <begin position="343"/>
        <end position="360"/>
    </location>
</feature>
<evidence type="ECO:0000313" key="14">
    <source>
        <dbReference type="EMBL" id="EXJ11830.1"/>
    </source>
</evidence>
<dbReference type="Gene3D" id="1.20.1730.10">
    <property type="entry name" value="Sodium/glucose cotransporter"/>
    <property type="match status" value="1"/>
</dbReference>
<dbReference type="InterPro" id="IPR038377">
    <property type="entry name" value="Na/Glc_symporter_sf"/>
</dbReference>
<dbReference type="AlphaFoldDB" id="W9VMV9"/>
<feature type="transmembrane region" description="Helical" evidence="13">
    <location>
        <begin position="72"/>
        <end position="96"/>
    </location>
</feature>
<dbReference type="STRING" id="1229521.D791_01203"/>
<feature type="transmembrane region" description="Helical" evidence="13">
    <location>
        <begin position="218"/>
        <end position="238"/>
    </location>
</feature>
<evidence type="ECO:0000256" key="11">
    <source>
        <dbReference type="ARBA" id="ARBA00023201"/>
    </source>
</evidence>
<keyword evidence="6" id="KW-0769">Symport</keyword>
<keyword evidence="7 13" id="KW-1133">Transmembrane helix</keyword>
<name>W9VMV9_9GAMM</name>
<dbReference type="InterPro" id="IPR001734">
    <property type="entry name" value="Na/solute_symporter"/>
</dbReference>
<dbReference type="EMBL" id="AONB01000004">
    <property type="protein sequence ID" value="EXJ11830.1"/>
    <property type="molecule type" value="Genomic_DNA"/>
</dbReference>
<evidence type="ECO:0000256" key="10">
    <source>
        <dbReference type="ARBA" id="ARBA00023136"/>
    </source>
</evidence>
<evidence type="ECO:0000256" key="8">
    <source>
        <dbReference type="ARBA" id="ARBA00023053"/>
    </source>
</evidence>
<comment type="subcellular location">
    <subcellularLocation>
        <location evidence="1">Cell membrane</location>
        <topology evidence="1">Multi-pass membrane protein</topology>
    </subcellularLocation>
</comment>
<keyword evidence="11" id="KW-0739">Sodium transport</keyword>
<evidence type="ECO:0000256" key="5">
    <source>
        <dbReference type="ARBA" id="ARBA00022692"/>
    </source>
</evidence>
<evidence type="ECO:0000256" key="9">
    <source>
        <dbReference type="ARBA" id="ARBA00023065"/>
    </source>
</evidence>
<proteinExistence type="inferred from homology"/>
<dbReference type="PATRIC" id="fig|1229521.3.peg.1210"/>
<dbReference type="PROSITE" id="PS50283">
    <property type="entry name" value="NA_SOLUT_SYMP_3"/>
    <property type="match status" value="1"/>
</dbReference>
<keyword evidence="9" id="KW-0406">Ion transport</keyword>